<accession>A0A844GXG1</accession>
<keyword evidence="2" id="KW-0479">Metal-binding</keyword>
<evidence type="ECO:0000313" key="7">
    <source>
        <dbReference type="EMBL" id="MTH33319.1"/>
    </source>
</evidence>
<organism evidence="7 8">
    <name type="scientific">Paracoccus limosus</name>
    <dbReference type="NCBI Taxonomy" id="913252"/>
    <lineage>
        <taxon>Bacteria</taxon>
        <taxon>Pseudomonadati</taxon>
        <taxon>Pseudomonadota</taxon>
        <taxon>Alphaproteobacteria</taxon>
        <taxon>Rhodobacterales</taxon>
        <taxon>Paracoccaceae</taxon>
        <taxon>Paracoccus</taxon>
    </lineage>
</organism>
<keyword evidence="8" id="KW-1185">Reference proteome</keyword>
<dbReference type="InterPro" id="IPR036866">
    <property type="entry name" value="RibonucZ/Hydroxyglut_hydro"/>
</dbReference>
<evidence type="ECO:0000256" key="4">
    <source>
        <dbReference type="ARBA" id="ARBA00022833"/>
    </source>
</evidence>
<dbReference type="OrthoDB" id="9773738at2"/>
<dbReference type="AlphaFoldDB" id="A0A844GXG1"/>
<protein>
    <submittedName>
        <fullName evidence="7">MBL fold metallo-hydrolase</fullName>
    </submittedName>
</protein>
<comment type="similarity">
    <text evidence="1">Belongs to the metallo-beta-lactamase superfamily.</text>
</comment>
<dbReference type="EMBL" id="WMIF01000002">
    <property type="protein sequence ID" value="MTH33319.1"/>
    <property type="molecule type" value="Genomic_DNA"/>
</dbReference>
<evidence type="ECO:0000256" key="2">
    <source>
        <dbReference type="ARBA" id="ARBA00022723"/>
    </source>
</evidence>
<dbReference type="Proteomes" id="UP000442533">
    <property type="component" value="Unassembled WGS sequence"/>
</dbReference>
<evidence type="ECO:0000259" key="6">
    <source>
        <dbReference type="SMART" id="SM00849"/>
    </source>
</evidence>
<keyword evidence="4" id="KW-0862">Zinc</keyword>
<dbReference type="GO" id="GO:0046872">
    <property type="term" value="F:metal ion binding"/>
    <property type="evidence" value="ECO:0007669"/>
    <property type="project" value="UniProtKB-KW"/>
</dbReference>
<dbReference type="InterPro" id="IPR001279">
    <property type="entry name" value="Metallo-B-lactamas"/>
</dbReference>
<keyword evidence="5" id="KW-0732">Signal</keyword>
<sequence>MLLAGSMPALLAVPAVAQTAPASAAPGFQGRVHAFRLGGFELVTALAGSGRNDDPIGTFGLDIPPETFAKVSAENFIPSDWAAGSFTPVLLRGPEGLVLFDTGMEPAHTRAALALAGVKPEDIGHVVLTHMHPDHIGGLMEGDAPVFAGAQLIAPQAEAEYWAANPTEAYKAKVAPLIGKARLIGDGDEILPGVRAEAAHGHTPGHTTYLLESQGKKLLLTGDSFNHYVWSVQHPEWHVRFDVDKVMGAATRRRVLVRLANERIPFVGYHMPFPAVGFIAPNSAGAWRYVPATYQFT</sequence>
<feature type="signal peptide" evidence="5">
    <location>
        <begin position="1"/>
        <end position="17"/>
    </location>
</feature>
<dbReference type="SUPFAM" id="SSF56281">
    <property type="entry name" value="Metallo-hydrolase/oxidoreductase"/>
    <property type="match status" value="1"/>
</dbReference>
<dbReference type="InterPro" id="IPR051013">
    <property type="entry name" value="MBL_superfamily_lactonases"/>
</dbReference>
<comment type="caution">
    <text evidence="7">The sequence shown here is derived from an EMBL/GenBank/DDBJ whole genome shotgun (WGS) entry which is preliminary data.</text>
</comment>
<gene>
    <name evidence="7" type="ORF">GL279_01760</name>
</gene>
<feature type="chain" id="PRO_5032998824" evidence="5">
    <location>
        <begin position="18"/>
        <end position="297"/>
    </location>
</feature>
<keyword evidence="3 7" id="KW-0378">Hydrolase</keyword>
<evidence type="ECO:0000256" key="5">
    <source>
        <dbReference type="SAM" id="SignalP"/>
    </source>
</evidence>
<feature type="domain" description="Metallo-beta-lactamase" evidence="6">
    <location>
        <begin position="85"/>
        <end position="270"/>
    </location>
</feature>
<dbReference type="Pfam" id="PF00753">
    <property type="entry name" value="Lactamase_B"/>
    <property type="match status" value="1"/>
</dbReference>
<dbReference type="GO" id="GO:0016787">
    <property type="term" value="F:hydrolase activity"/>
    <property type="evidence" value="ECO:0007669"/>
    <property type="project" value="UniProtKB-KW"/>
</dbReference>
<dbReference type="PANTHER" id="PTHR42978">
    <property type="entry name" value="QUORUM-QUENCHING LACTONASE YTNP-RELATED-RELATED"/>
    <property type="match status" value="1"/>
</dbReference>
<evidence type="ECO:0000313" key="8">
    <source>
        <dbReference type="Proteomes" id="UP000442533"/>
    </source>
</evidence>
<dbReference type="Gene3D" id="3.60.15.10">
    <property type="entry name" value="Ribonuclease Z/Hydroxyacylglutathione hydrolase-like"/>
    <property type="match status" value="1"/>
</dbReference>
<evidence type="ECO:0000256" key="1">
    <source>
        <dbReference type="ARBA" id="ARBA00007749"/>
    </source>
</evidence>
<dbReference type="PANTHER" id="PTHR42978:SF6">
    <property type="entry name" value="QUORUM-QUENCHING LACTONASE YTNP-RELATED"/>
    <property type="match status" value="1"/>
</dbReference>
<dbReference type="CDD" id="cd07720">
    <property type="entry name" value="OPHC2-like_MBL-fold"/>
    <property type="match status" value="1"/>
</dbReference>
<name>A0A844GXG1_9RHOB</name>
<dbReference type="SMART" id="SM00849">
    <property type="entry name" value="Lactamase_B"/>
    <property type="match status" value="1"/>
</dbReference>
<evidence type="ECO:0000256" key="3">
    <source>
        <dbReference type="ARBA" id="ARBA00022801"/>
    </source>
</evidence>
<proteinExistence type="inferred from homology"/>
<reference evidence="7 8" key="1">
    <citation type="submission" date="2019-11" db="EMBL/GenBank/DDBJ databases">
        <authorList>
            <person name="Dong K."/>
        </authorList>
    </citation>
    <scope>NUCLEOTIDE SEQUENCE [LARGE SCALE GENOMIC DNA]</scope>
    <source>
        <strain evidence="7 8">JCM 17370</strain>
    </source>
</reference>